<dbReference type="PROSITE" id="PS50404">
    <property type="entry name" value="GST_NTER"/>
    <property type="match status" value="1"/>
</dbReference>
<sequence>MEAAVIYETRYFLIDDCAYVSRCILNLADQEWKYVFPQWPQAKPDCAFERRPVLKGLRGEFIVVELSESHVIERYLAHKFSFLVDQAADPAALAAADMLTGQLNGASESMCDFIMDLQNSAKKEAMYTKIAFVLTWHGRVLAATGTEFYFSNTNMHLTDPALHFLYKFLLQIDEHIDFDDLEFPHAMNLIKAVGSNEKIISVVNVK</sequence>
<gene>
    <name evidence="2" type="ORF">AYI69_g5242</name>
</gene>
<dbReference type="Gene3D" id="1.20.1050.10">
    <property type="match status" value="1"/>
</dbReference>
<dbReference type="InterPro" id="IPR004045">
    <property type="entry name" value="Glutathione_S-Trfase_N"/>
</dbReference>
<evidence type="ECO:0000313" key="2">
    <source>
        <dbReference type="EMBL" id="OMJ22828.1"/>
    </source>
</evidence>
<reference evidence="3" key="1">
    <citation type="submission" date="2017-01" db="EMBL/GenBank/DDBJ databases">
        <authorList>
            <person name="Wang Y."/>
            <person name="White M."/>
            <person name="Kvist S."/>
            <person name="Moncalvo J.-M."/>
        </authorList>
    </citation>
    <scope>NUCLEOTIDE SEQUENCE [LARGE SCALE GENOMIC DNA]</scope>
    <source>
        <strain evidence="3">ID-206-W2</strain>
    </source>
</reference>
<dbReference type="OrthoDB" id="414243at2759"/>
<comment type="caution">
    <text evidence="2">The sequence shown here is derived from an EMBL/GenBank/DDBJ whole genome shotgun (WGS) entry which is preliminary data.</text>
</comment>
<feature type="domain" description="GST N-terminal" evidence="1">
    <location>
        <begin position="1"/>
        <end position="84"/>
    </location>
</feature>
<dbReference type="AlphaFoldDB" id="A0A1R1Y7F4"/>
<protein>
    <recommendedName>
        <fullName evidence="1">GST N-terminal domain-containing protein</fullName>
    </recommendedName>
</protein>
<keyword evidence="3" id="KW-1185">Reference proteome</keyword>
<dbReference type="Proteomes" id="UP000187429">
    <property type="component" value="Unassembled WGS sequence"/>
</dbReference>
<proteinExistence type="predicted"/>
<dbReference type="EMBL" id="LSSM01002155">
    <property type="protein sequence ID" value="OMJ22828.1"/>
    <property type="molecule type" value="Genomic_DNA"/>
</dbReference>
<evidence type="ECO:0000313" key="3">
    <source>
        <dbReference type="Proteomes" id="UP000187429"/>
    </source>
</evidence>
<dbReference type="Gene3D" id="3.40.30.10">
    <property type="entry name" value="Glutaredoxin"/>
    <property type="match status" value="1"/>
</dbReference>
<name>A0A1R1Y7F4_9FUNG</name>
<evidence type="ECO:0000259" key="1">
    <source>
        <dbReference type="PROSITE" id="PS50404"/>
    </source>
</evidence>
<accession>A0A1R1Y7F4</accession>
<organism evidence="2 3">
    <name type="scientific">Smittium culicis</name>
    <dbReference type="NCBI Taxonomy" id="133412"/>
    <lineage>
        <taxon>Eukaryota</taxon>
        <taxon>Fungi</taxon>
        <taxon>Fungi incertae sedis</taxon>
        <taxon>Zoopagomycota</taxon>
        <taxon>Kickxellomycotina</taxon>
        <taxon>Harpellomycetes</taxon>
        <taxon>Harpellales</taxon>
        <taxon>Legeriomycetaceae</taxon>
        <taxon>Smittium</taxon>
    </lineage>
</organism>